<sequence>MKFTNKKLFGNFMTCRSLAEHLDYSLPLSNSLMLTGRSIACAVGTGPIDSAYKAVDLIVKEGAILMDYGVLHERCHRRDH</sequence>
<proteinExistence type="predicted"/>
<evidence type="ECO:0000313" key="1">
    <source>
        <dbReference type="EMBL" id="CAL1377087.1"/>
    </source>
</evidence>
<accession>A0AAV2DU70</accession>
<dbReference type="EMBL" id="OZ034816">
    <property type="protein sequence ID" value="CAL1377087.1"/>
    <property type="molecule type" value="Genomic_DNA"/>
</dbReference>
<protein>
    <submittedName>
        <fullName evidence="1">Uncharacterized protein</fullName>
    </submittedName>
</protein>
<organism evidence="1 2">
    <name type="scientific">Linum trigynum</name>
    <dbReference type="NCBI Taxonomy" id="586398"/>
    <lineage>
        <taxon>Eukaryota</taxon>
        <taxon>Viridiplantae</taxon>
        <taxon>Streptophyta</taxon>
        <taxon>Embryophyta</taxon>
        <taxon>Tracheophyta</taxon>
        <taxon>Spermatophyta</taxon>
        <taxon>Magnoliopsida</taxon>
        <taxon>eudicotyledons</taxon>
        <taxon>Gunneridae</taxon>
        <taxon>Pentapetalae</taxon>
        <taxon>rosids</taxon>
        <taxon>fabids</taxon>
        <taxon>Malpighiales</taxon>
        <taxon>Linaceae</taxon>
        <taxon>Linum</taxon>
    </lineage>
</organism>
<evidence type="ECO:0000313" key="2">
    <source>
        <dbReference type="Proteomes" id="UP001497516"/>
    </source>
</evidence>
<dbReference type="Proteomes" id="UP001497516">
    <property type="component" value="Chromosome 3"/>
</dbReference>
<name>A0AAV2DU70_9ROSI</name>
<keyword evidence="2" id="KW-1185">Reference proteome</keyword>
<dbReference type="AlphaFoldDB" id="A0AAV2DU70"/>
<gene>
    <name evidence="1" type="ORF">LTRI10_LOCUS18766</name>
</gene>
<reference evidence="1 2" key="1">
    <citation type="submission" date="2024-04" db="EMBL/GenBank/DDBJ databases">
        <authorList>
            <person name="Fracassetti M."/>
        </authorList>
    </citation>
    <scope>NUCLEOTIDE SEQUENCE [LARGE SCALE GENOMIC DNA]</scope>
</reference>